<dbReference type="Proteomes" id="UP000001929">
    <property type="component" value="Chromosome"/>
</dbReference>
<dbReference type="STRING" id="269796.Rru_A1662"/>
<dbReference type="GO" id="GO:0030674">
    <property type="term" value="F:protein-macromolecule adaptor activity"/>
    <property type="evidence" value="ECO:0007669"/>
    <property type="project" value="TreeGrafter"/>
</dbReference>
<dbReference type="eggNOG" id="COG2913">
    <property type="taxonomic scope" value="Bacteria"/>
</dbReference>
<keyword evidence="3" id="KW-0998">Cell outer membrane</keyword>
<evidence type="ECO:0000259" key="5">
    <source>
        <dbReference type="Pfam" id="PF04355"/>
    </source>
</evidence>
<gene>
    <name evidence="6" type="ordered locus">Rru_A1662</name>
</gene>
<evidence type="ECO:0000256" key="1">
    <source>
        <dbReference type="ARBA" id="ARBA00022729"/>
    </source>
</evidence>
<dbReference type="GO" id="GO:1990063">
    <property type="term" value="C:Bam protein complex"/>
    <property type="evidence" value="ECO:0007669"/>
    <property type="project" value="TreeGrafter"/>
</dbReference>
<dbReference type="PhylomeDB" id="Q2RTT3"/>
<feature type="signal peptide" evidence="4">
    <location>
        <begin position="1"/>
        <end position="26"/>
    </location>
</feature>
<protein>
    <submittedName>
        <fullName evidence="6">SmpA/OmlA</fullName>
    </submittedName>
</protein>
<name>Q2RTT3_RHORT</name>
<dbReference type="Pfam" id="PF04355">
    <property type="entry name" value="BamE"/>
    <property type="match status" value="1"/>
</dbReference>
<dbReference type="HOGENOM" id="CLU_104933_0_2_5"/>
<dbReference type="InterPro" id="IPR026592">
    <property type="entry name" value="BamE"/>
</dbReference>
<evidence type="ECO:0000256" key="3">
    <source>
        <dbReference type="ARBA" id="ARBA00023237"/>
    </source>
</evidence>
<organism evidence="6 7">
    <name type="scientific">Rhodospirillum rubrum (strain ATCC 11170 / ATH 1.1.1 / DSM 467 / LMG 4362 / NCIMB 8255 / S1)</name>
    <dbReference type="NCBI Taxonomy" id="269796"/>
    <lineage>
        <taxon>Bacteria</taxon>
        <taxon>Pseudomonadati</taxon>
        <taxon>Pseudomonadota</taxon>
        <taxon>Alphaproteobacteria</taxon>
        <taxon>Rhodospirillales</taxon>
        <taxon>Rhodospirillaceae</taxon>
        <taxon>Rhodospirillum</taxon>
    </lineage>
</organism>
<dbReference type="EMBL" id="CP000230">
    <property type="protein sequence ID" value="ABC22462.1"/>
    <property type="molecule type" value="Genomic_DNA"/>
</dbReference>
<evidence type="ECO:0000313" key="6">
    <source>
        <dbReference type="EMBL" id="ABC22462.1"/>
    </source>
</evidence>
<sequence>MQTFVPVIRRSTRLTGALLGTLLLCAGCSNDINPHGNLPTTEALGQIQEGVHTRTDIQALLGTPSATSMFGGETWFYISNETTQVAFFKPKELERTIIAVHFDDNGRVKGIDHLSKDDGQQVDIVGRETPTRGNDSSIVQELFGNIGRFAPKTVD</sequence>
<dbReference type="InterPro" id="IPR037873">
    <property type="entry name" value="BamE-like"/>
</dbReference>
<feature type="chain" id="PRO_5004214817" evidence="4">
    <location>
        <begin position="27"/>
        <end position="155"/>
    </location>
</feature>
<dbReference type="InterPro" id="IPR007450">
    <property type="entry name" value="BamE_dom"/>
</dbReference>
<proteinExistence type="predicted"/>
<evidence type="ECO:0000313" key="7">
    <source>
        <dbReference type="Proteomes" id="UP000001929"/>
    </source>
</evidence>
<accession>Q2RTT3</accession>
<dbReference type="Gene3D" id="3.30.1450.10">
    <property type="match status" value="1"/>
</dbReference>
<dbReference type="GO" id="GO:0043165">
    <property type="term" value="P:Gram-negative-bacterium-type cell outer membrane assembly"/>
    <property type="evidence" value="ECO:0007669"/>
    <property type="project" value="TreeGrafter"/>
</dbReference>
<dbReference type="PATRIC" id="fig|269796.9.peg.1739"/>
<dbReference type="KEGG" id="rru:Rru_A1662"/>
<dbReference type="PANTHER" id="PTHR37482:SF1">
    <property type="entry name" value="OUTER MEMBRANE PROTEIN ASSEMBLY FACTOR BAME"/>
    <property type="match status" value="1"/>
</dbReference>
<evidence type="ECO:0000256" key="2">
    <source>
        <dbReference type="ARBA" id="ARBA00023136"/>
    </source>
</evidence>
<dbReference type="EnsemblBacteria" id="ABC22462">
    <property type="protein sequence ID" value="ABC22462"/>
    <property type="gene ID" value="Rru_A1662"/>
</dbReference>
<dbReference type="PANTHER" id="PTHR37482">
    <property type="entry name" value="OUTER MEMBRANE PROTEIN ASSEMBLY FACTOR BAME"/>
    <property type="match status" value="1"/>
</dbReference>
<dbReference type="AlphaFoldDB" id="Q2RTT3"/>
<keyword evidence="2" id="KW-0472">Membrane</keyword>
<evidence type="ECO:0000256" key="4">
    <source>
        <dbReference type="SAM" id="SignalP"/>
    </source>
</evidence>
<keyword evidence="7" id="KW-1185">Reference proteome</keyword>
<dbReference type="RefSeq" id="WP_011389352.1">
    <property type="nucleotide sequence ID" value="NC_007643.1"/>
</dbReference>
<reference evidence="6 7" key="1">
    <citation type="journal article" date="2011" name="Stand. Genomic Sci.">
        <title>Complete genome sequence of Rhodospirillum rubrum type strain (S1).</title>
        <authorList>
            <person name="Munk A.C."/>
            <person name="Copeland A."/>
            <person name="Lucas S."/>
            <person name="Lapidus A."/>
            <person name="Del Rio T.G."/>
            <person name="Barry K."/>
            <person name="Detter J.C."/>
            <person name="Hammon N."/>
            <person name="Israni S."/>
            <person name="Pitluck S."/>
            <person name="Brettin T."/>
            <person name="Bruce D."/>
            <person name="Han C."/>
            <person name="Tapia R."/>
            <person name="Gilna P."/>
            <person name="Schmutz J."/>
            <person name="Larimer F."/>
            <person name="Land M."/>
            <person name="Kyrpides N.C."/>
            <person name="Mavromatis K."/>
            <person name="Richardson P."/>
            <person name="Rohde M."/>
            <person name="Goker M."/>
            <person name="Klenk H.P."/>
            <person name="Zhang Y."/>
            <person name="Roberts G.P."/>
            <person name="Reslewic S."/>
            <person name="Schwartz D.C."/>
        </authorList>
    </citation>
    <scope>NUCLEOTIDE SEQUENCE [LARGE SCALE GENOMIC DNA]</scope>
    <source>
        <strain evidence="7">ATCC 11170 / ATH 1.1.1 / DSM 467 / LMG 4362 / NCIMB 8255 / S1</strain>
    </source>
</reference>
<feature type="domain" description="Outer membrane protein assembly factor BamE" evidence="5">
    <location>
        <begin position="36"/>
        <end position="111"/>
    </location>
</feature>
<dbReference type="GO" id="GO:0051205">
    <property type="term" value="P:protein insertion into membrane"/>
    <property type="evidence" value="ECO:0007669"/>
    <property type="project" value="TreeGrafter"/>
</dbReference>
<keyword evidence="1 4" id="KW-0732">Signal</keyword>